<evidence type="ECO:0000256" key="4">
    <source>
        <dbReference type="ARBA" id="ARBA00023125"/>
    </source>
</evidence>
<dbReference type="EMBL" id="JBHTCE010000002">
    <property type="protein sequence ID" value="MFC7390731.1"/>
    <property type="molecule type" value="Genomic_DNA"/>
</dbReference>
<proteinExistence type="predicted"/>
<dbReference type="PANTHER" id="PTHR48111">
    <property type="entry name" value="REGULATOR OF RPOS"/>
    <property type="match status" value="1"/>
</dbReference>
<accession>A0ABW2PMT4</accession>
<evidence type="ECO:0000259" key="8">
    <source>
        <dbReference type="PROSITE" id="PS50110"/>
    </source>
</evidence>
<evidence type="ECO:0000259" key="9">
    <source>
        <dbReference type="PROSITE" id="PS51755"/>
    </source>
</evidence>
<dbReference type="PROSITE" id="PS51755">
    <property type="entry name" value="OMPR_PHOB"/>
    <property type="match status" value="1"/>
</dbReference>
<keyword evidence="3" id="KW-0805">Transcription regulation</keyword>
<keyword evidence="11" id="KW-1185">Reference proteome</keyword>
<evidence type="ECO:0000256" key="6">
    <source>
        <dbReference type="PROSITE-ProRule" id="PRU00169"/>
    </source>
</evidence>
<protein>
    <submittedName>
        <fullName evidence="10">Response regulator transcription factor</fullName>
    </submittedName>
</protein>
<evidence type="ECO:0000256" key="1">
    <source>
        <dbReference type="ARBA" id="ARBA00022553"/>
    </source>
</evidence>
<dbReference type="InterPro" id="IPR036388">
    <property type="entry name" value="WH-like_DNA-bd_sf"/>
</dbReference>
<dbReference type="Pfam" id="PF00486">
    <property type="entry name" value="Trans_reg_C"/>
    <property type="match status" value="1"/>
</dbReference>
<dbReference type="SMART" id="SM00862">
    <property type="entry name" value="Trans_reg_C"/>
    <property type="match status" value="1"/>
</dbReference>
<dbReference type="InterPro" id="IPR001789">
    <property type="entry name" value="Sig_transdc_resp-reg_receiver"/>
</dbReference>
<reference evidence="11" key="1">
    <citation type="journal article" date="2019" name="Int. J. Syst. Evol. Microbiol.">
        <title>The Global Catalogue of Microorganisms (GCM) 10K type strain sequencing project: providing services to taxonomists for standard genome sequencing and annotation.</title>
        <authorList>
            <consortium name="The Broad Institute Genomics Platform"/>
            <consortium name="The Broad Institute Genome Sequencing Center for Infectious Disease"/>
            <person name="Wu L."/>
            <person name="Ma J."/>
        </authorList>
    </citation>
    <scope>NUCLEOTIDE SEQUENCE [LARGE SCALE GENOMIC DNA]</scope>
    <source>
        <strain evidence="11">CCUG 55590</strain>
    </source>
</reference>
<keyword evidence="5" id="KW-0804">Transcription</keyword>
<feature type="domain" description="Response regulatory" evidence="8">
    <location>
        <begin position="2"/>
        <end position="115"/>
    </location>
</feature>
<sequence>MNVLVVEDEQKLAEGMSRFLTYAGFDVTVATTLGEAKRQLHQRFDAVLLDVRLPDGEGWTLIPTLKAQQPSPAIILTTARGEADDRVFGLELGADDYLVKPIVLKELEIRLKRLVKQTDLIQFGALTIDIKSRMVQENGQPLRLTNKEYELLLYLWKHVGEALDRNRLLDDVWDYTFVGDTRTVDTHIKQLRDKSPTLKEQLKTVHRVGYRLEGLS</sequence>
<dbReference type="InterPro" id="IPR011006">
    <property type="entry name" value="CheY-like_superfamily"/>
</dbReference>
<dbReference type="Gene3D" id="3.40.50.2300">
    <property type="match status" value="1"/>
</dbReference>
<dbReference type="PANTHER" id="PTHR48111:SF1">
    <property type="entry name" value="TWO-COMPONENT RESPONSE REGULATOR ORR33"/>
    <property type="match status" value="1"/>
</dbReference>
<feature type="DNA-binding region" description="OmpR/PhoB-type" evidence="7">
    <location>
        <begin position="118"/>
        <end position="214"/>
    </location>
</feature>
<evidence type="ECO:0000313" key="10">
    <source>
        <dbReference type="EMBL" id="MFC7390731.1"/>
    </source>
</evidence>
<dbReference type="SMART" id="SM00448">
    <property type="entry name" value="REC"/>
    <property type="match status" value="1"/>
</dbReference>
<feature type="domain" description="OmpR/PhoB-type" evidence="9">
    <location>
        <begin position="118"/>
        <end position="214"/>
    </location>
</feature>
<dbReference type="InterPro" id="IPR001867">
    <property type="entry name" value="OmpR/PhoB-type_DNA-bd"/>
</dbReference>
<keyword evidence="2" id="KW-0902">Two-component regulatory system</keyword>
<dbReference type="PROSITE" id="PS50110">
    <property type="entry name" value="RESPONSE_REGULATORY"/>
    <property type="match status" value="1"/>
</dbReference>
<gene>
    <name evidence="10" type="ORF">ACFQO8_11310</name>
</gene>
<dbReference type="CDD" id="cd00383">
    <property type="entry name" value="trans_reg_C"/>
    <property type="match status" value="1"/>
</dbReference>
<evidence type="ECO:0000256" key="3">
    <source>
        <dbReference type="ARBA" id="ARBA00023015"/>
    </source>
</evidence>
<evidence type="ECO:0000313" key="11">
    <source>
        <dbReference type="Proteomes" id="UP001596439"/>
    </source>
</evidence>
<dbReference type="CDD" id="cd17574">
    <property type="entry name" value="REC_OmpR"/>
    <property type="match status" value="1"/>
</dbReference>
<organism evidence="10 11">
    <name type="scientific">Exiguobacterium aestuarii</name>
    <dbReference type="NCBI Taxonomy" id="273527"/>
    <lineage>
        <taxon>Bacteria</taxon>
        <taxon>Bacillati</taxon>
        <taxon>Bacillota</taxon>
        <taxon>Bacilli</taxon>
        <taxon>Bacillales</taxon>
        <taxon>Bacillales Family XII. Incertae Sedis</taxon>
        <taxon>Exiguobacterium</taxon>
    </lineage>
</organism>
<evidence type="ECO:0000256" key="5">
    <source>
        <dbReference type="ARBA" id="ARBA00023163"/>
    </source>
</evidence>
<dbReference type="Proteomes" id="UP001596439">
    <property type="component" value="Unassembled WGS sequence"/>
</dbReference>
<keyword evidence="4 7" id="KW-0238">DNA-binding</keyword>
<feature type="modified residue" description="4-aspartylphosphate" evidence="6">
    <location>
        <position position="50"/>
    </location>
</feature>
<comment type="caution">
    <text evidence="10">The sequence shown here is derived from an EMBL/GenBank/DDBJ whole genome shotgun (WGS) entry which is preliminary data.</text>
</comment>
<evidence type="ECO:0000256" key="7">
    <source>
        <dbReference type="PROSITE-ProRule" id="PRU01091"/>
    </source>
</evidence>
<dbReference type="InterPro" id="IPR039420">
    <property type="entry name" value="WalR-like"/>
</dbReference>
<dbReference type="Gene3D" id="1.10.10.10">
    <property type="entry name" value="Winged helix-like DNA-binding domain superfamily/Winged helix DNA-binding domain"/>
    <property type="match status" value="1"/>
</dbReference>
<dbReference type="SUPFAM" id="SSF52172">
    <property type="entry name" value="CheY-like"/>
    <property type="match status" value="1"/>
</dbReference>
<evidence type="ECO:0000256" key="2">
    <source>
        <dbReference type="ARBA" id="ARBA00023012"/>
    </source>
</evidence>
<dbReference type="RefSeq" id="WP_214790165.1">
    <property type="nucleotide sequence ID" value="NZ_JANIEL010000104.1"/>
</dbReference>
<name>A0ABW2PMT4_9BACL</name>
<dbReference type="Pfam" id="PF00072">
    <property type="entry name" value="Response_reg"/>
    <property type="match status" value="1"/>
</dbReference>
<keyword evidence="1 6" id="KW-0597">Phosphoprotein</keyword>